<name>A0ACB8N572_CITSI</name>
<evidence type="ECO:0000313" key="1">
    <source>
        <dbReference type="EMBL" id="KAH9793017.1"/>
    </source>
</evidence>
<organism evidence="1 2">
    <name type="scientific">Citrus sinensis</name>
    <name type="common">Sweet orange</name>
    <name type="synonym">Citrus aurantium var. sinensis</name>
    <dbReference type="NCBI Taxonomy" id="2711"/>
    <lineage>
        <taxon>Eukaryota</taxon>
        <taxon>Viridiplantae</taxon>
        <taxon>Streptophyta</taxon>
        <taxon>Embryophyta</taxon>
        <taxon>Tracheophyta</taxon>
        <taxon>Spermatophyta</taxon>
        <taxon>Magnoliopsida</taxon>
        <taxon>eudicotyledons</taxon>
        <taxon>Gunneridae</taxon>
        <taxon>Pentapetalae</taxon>
        <taxon>rosids</taxon>
        <taxon>malvids</taxon>
        <taxon>Sapindales</taxon>
        <taxon>Rutaceae</taxon>
        <taxon>Aurantioideae</taxon>
        <taxon>Citrus</taxon>
    </lineage>
</organism>
<protein>
    <submittedName>
        <fullName evidence="1">Protein INAPERTURATE POLLEN1</fullName>
    </submittedName>
</protein>
<comment type="caution">
    <text evidence="1">The sequence shown here is derived from an EMBL/GenBank/DDBJ whole genome shotgun (WGS) entry which is preliminary data.</text>
</comment>
<proteinExistence type="predicted"/>
<sequence length="168" mass="19827">MKQKICSHQAQIIIFFKAAKILCFSFLPQEITNTCLKDYYTNWFNTLQKTLLPLIHKSLSSSSSQTLLYSHVDLLFNHFLSYYDAFDNAATQENLPEPLFPSWHNGLEIPFLFLCDLHPYVLTNLKKTMMMNFFDNRLWQVFMAWRNVSKNLMSQIEQIEFGLRLIQG</sequence>
<evidence type="ECO:0000313" key="2">
    <source>
        <dbReference type="Proteomes" id="UP000829398"/>
    </source>
</evidence>
<keyword evidence="2" id="KW-1185">Reference proteome</keyword>
<gene>
    <name evidence="1" type="ORF">KPL71_004386</name>
</gene>
<reference evidence="2" key="1">
    <citation type="journal article" date="2023" name="Hortic. Res.">
        <title>A chromosome-level phased genome enabling allele-level studies in sweet orange: a case study on citrus Huanglongbing tolerance.</title>
        <authorList>
            <person name="Wu B."/>
            <person name="Yu Q."/>
            <person name="Deng Z."/>
            <person name="Duan Y."/>
            <person name="Luo F."/>
            <person name="Gmitter F. Jr."/>
        </authorList>
    </citation>
    <scope>NUCLEOTIDE SEQUENCE [LARGE SCALE GENOMIC DNA]</scope>
    <source>
        <strain evidence="2">cv. Valencia</strain>
    </source>
</reference>
<accession>A0ACB8N572</accession>
<dbReference type="EMBL" id="CM039171">
    <property type="protein sequence ID" value="KAH9793017.1"/>
    <property type="molecule type" value="Genomic_DNA"/>
</dbReference>
<dbReference type="Proteomes" id="UP000829398">
    <property type="component" value="Chromosome 2"/>
</dbReference>